<organism evidence="2 3">
    <name type="scientific">Sphingomonas lutea</name>
    <dbReference type="NCBI Taxonomy" id="1045317"/>
    <lineage>
        <taxon>Bacteria</taxon>
        <taxon>Pseudomonadati</taxon>
        <taxon>Pseudomonadota</taxon>
        <taxon>Alphaproteobacteria</taxon>
        <taxon>Sphingomonadales</taxon>
        <taxon>Sphingomonadaceae</taxon>
        <taxon>Sphingomonas</taxon>
    </lineage>
</organism>
<dbReference type="SUPFAM" id="SSF54001">
    <property type="entry name" value="Cysteine proteinases"/>
    <property type="match status" value="1"/>
</dbReference>
<evidence type="ECO:0000256" key="1">
    <source>
        <dbReference type="SAM" id="SignalP"/>
    </source>
</evidence>
<reference evidence="2 3" key="1">
    <citation type="submission" date="2020-08" db="EMBL/GenBank/DDBJ databases">
        <title>Genome sequence of Sphingomonas lutea KCTC 23642T.</title>
        <authorList>
            <person name="Hyun D.-W."/>
            <person name="Bae J.-W."/>
        </authorList>
    </citation>
    <scope>NUCLEOTIDE SEQUENCE [LARGE SCALE GENOMIC DNA]</scope>
    <source>
        <strain evidence="2 3">KCTC 23642</strain>
    </source>
</reference>
<dbReference type="EMBL" id="CP060718">
    <property type="protein sequence ID" value="QNN67498.1"/>
    <property type="molecule type" value="Genomic_DNA"/>
</dbReference>
<evidence type="ECO:0000313" key="2">
    <source>
        <dbReference type="EMBL" id="QNN67498.1"/>
    </source>
</evidence>
<dbReference type="KEGG" id="slut:H9L13_00555"/>
<dbReference type="InterPro" id="IPR038765">
    <property type="entry name" value="Papain-like_cys_pep_sf"/>
</dbReference>
<sequence>MGKTVIRRALPRLASCAALTAFFAALPAHAQTASARFAKSEAILGGSSALEAILATQKVIAGPVRAPLVQPASYGPARNAVAAELPRPLISPAVLSGRPDIFGSVALRVGRTPLTARWRRVESAAISGAPARFAQGLADLDPIARLEAVNRYVNRRVTFTEDRAQHGRADVWSAAADTFARKRGDCEDYAIAKMQMLRRAGFEDRDLYLAIVKDLVTRADHAVLVVRADDRMIVLDNGTEELLDSEALRDYRPILTFNRVSAWTHGYRVRDAGVNIASNEPEQRQALAPSAETQRSRSASLLALSTGFNK</sequence>
<keyword evidence="1" id="KW-0732">Signal</keyword>
<accession>A0A7G9SI23</accession>
<dbReference type="AlphaFoldDB" id="A0A7G9SI23"/>
<evidence type="ECO:0000313" key="3">
    <source>
        <dbReference type="Proteomes" id="UP000515971"/>
    </source>
</evidence>
<dbReference type="Gene3D" id="3.10.620.30">
    <property type="match status" value="1"/>
</dbReference>
<gene>
    <name evidence="2" type="ORF">H9L13_00555</name>
</gene>
<feature type="signal peptide" evidence="1">
    <location>
        <begin position="1"/>
        <end position="30"/>
    </location>
</feature>
<dbReference type="PANTHER" id="PTHR39327">
    <property type="match status" value="1"/>
</dbReference>
<dbReference type="Proteomes" id="UP000515971">
    <property type="component" value="Chromosome"/>
</dbReference>
<dbReference type="PANTHER" id="PTHR39327:SF1">
    <property type="entry name" value="BLR5470 PROTEIN"/>
    <property type="match status" value="1"/>
</dbReference>
<proteinExistence type="predicted"/>
<dbReference type="InterPro" id="IPR010319">
    <property type="entry name" value="Transglutaminase-like_Cys_pept"/>
</dbReference>
<keyword evidence="3" id="KW-1185">Reference proteome</keyword>
<feature type="chain" id="PRO_5029003257" evidence="1">
    <location>
        <begin position="31"/>
        <end position="310"/>
    </location>
</feature>
<protein>
    <submittedName>
        <fullName evidence="2">Transglutaminase-like cysteine peptidase</fullName>
    </submittedName>
</protein>
<name>A0A7G9SI23_9SPHN</name>
<dbReference type="RefSeq" id="WP_187538102.1">
    <property type="nucleotide sequence ID" value="NZ_BAABJT010000001.1"/>
</dbReference>
<dbReference type="Pfam" id="PF06035">
    <property type="entry name" value="Peptidase_C93"/>
    <property type="match status" value="1"/>
</dbReference>